<protein>
    <recommendedName>
        <fullName evidence="4">BESS domain-containing protein</fullName>
    </recommendedName>
</protein>
<dbReference type="InterPro" id="IPR039353">
    <property type="entry name" value="TF_Adf1"/>
</dbReference>
<sequence length="308" mass="34404">MKKKWKSLRDRFKKDLKMEKQSQSGQGPMKYKFHPLYHELSFLIPSLARGPTGNAEDDDDDENESQPQQQQRSVGQTKSGPSTNRAEGSSDSAFLAAENLDVSHILSPSSSYPPPKKSKPDPKKKTSNVDIVRMIEKVTESVESAVRPKDDISHFTKSLEGDIRKVAPQRLTKLKLDIMKAVFDAQQPERQQESFTPSTAQYPSIFYTTQSSNYPQRLSSPQASTNSFAILSNQSSPYTYAPGYPHSAFYYQAPQSSQTRFTSHPTFERLPPTGHSTNESQGSPLQTQSRSSTPLPEDIGQNVRGAKN</sequence>
<evidence type="ECO:0000313" key="3">
    <source>
        <dbReference type="Proteomes" id="UP001181693"/>
    </source>
</evidence>
<accession>A0AAV2ZUK4</accession>
<keyword evidence="3" id="KW-1185">Reference proteome</keyword>
<evidence type="ECO:0000313" key="2">
    <source>
        <dbReference type="EMBL" id="DBA15576.1"/>
    </source>
</evidence>
<feature type="compositionally biased region" description="Acidic residues" evidence="1">
    <location>
        <begin position="55"/>
        <end position="64"/>
    </location>
</feature>
<feature type="region of interest" description="Disordered" evidence="1">
    <location>
        <begin position="44"/>
        <end position="129"/>
    </location>
</feature>
<feature type="compositionally biased region" description="Polar residues" evidence="1">
    <location>
        <begin position="72"/>
        <end position="92"/>
    </location>
</feature>
<dbReference type="PANTHER" id="PTHR12243">
    <property type="entry name" value="MADF DOMAIN TRANSCRIPTION FACTOR"/>
    <property type="match status" value="1"/>
</dbReference>
<feature type="compositionally biased region" description="Polar residues" evidence="1">
    <location>
        <begin position="274"/>
        <end position="294"/>
    </location>
</feature>
<feature type="region of interest" description="Disordered" evidence="1">
    <location>
        <begin position="1"/>
        <end position="32"/>
    </location>
</feature>
<comment type="caution">
    <text evidence="2">The sequence shown here is derived from an EMBL/GenBank/DDBJ whole genome shotgun (WGS) entry which is preliminary data.</text>
</comment>
<gene>
    <name evidence="2" type="ORF">GDO54_004769</name>
</gene>
<dbReference type="Proteomes" id="UP001181693">
    <property type="component" value="Unassembled WGS sequence"/>
</dbReference>
<feature type="compositionally biased region" description="Polar residues" evidence="1">
    <location>
        <begin position="255"/>
        <end position="265"/>
    </location>
</feature>
<reference evidence="2" key="1">
    <citation type="thesis" date="2020" institute="ProQuest LLC" country="789 East Eisenhower Parkway, Ann Arbor, MI, USA">
        <title>Comparative Genomics and Chromosome Evolution.</title>
        <authorList>
            <person name="Mudd A.B."/>
        </authorList>
    </citation>
    <scope>NUCLEOTIDE SEQUENCE</scope>
    <source>
        <strain evidence="2">1538</strain>
        <tissue evidence="2">Blood</tissue>
    </source>
</reference>
<name>A0AAV2ZUK4_PYXAD</name>
<dbReference type="GO" id="GO:0005667">
    <property type="term" value="C:transcription regulator complex"/>
    <property type="evidence" value="ECO:0007669"/>
    <property type="project" value="TreeGrafter"/>
</dbReference>
<organism evidence="2 3">
    <name type="scientific">Pyxicephalus adspersus</name>
    <name type="common">African bullfrog</name>
    <dbReference type="NCBI Taxonomy" id="30357"/>
    <lineage>
        <taxon>Eukaryota</taxon>
        <taxon>Metazoa</taxon>
        <taxon>Chordata</taxon>
        <taxon>Craniata</taxon>
        <taxon>Vertebrata</taxon>
        <taxon>Euteleostomi</taxon>
        <taxon>Amphibia</taxon>
        <taxon>Batrachia</taxon>
        <taxon>Anura</taxon>
        <taxon>Neobatrachia</taxon>
        <taxon>Ranoidea</taxon>
        <taxon>Pyxicephalidae</taxon>
        <taxon>Pyxicephalinae</taxon>
        <taxon>Pyxicephalus</taxon>
    </lineage>
</organism>
<dbReference type="PANTHER" id="PTHR12243:SF69">
    <property type="entry name" value="SI:CH73-59F11.3"/>
    <property type="match status" value="1"/>
</dbReference>
<evidence type="ECO:0008006" key="4">
    <source>
        <dbReference type="Google" id="ProtNLM"/>
    </source>
</evidence>
<dbReference type="GO" id="GO:0005634">
    <property type="term" value="C:nucleus"/>
    <property type="evidence" value="ECO:0007669"/>
    <property type="project" value="TreeGrafter"/>
</dbReference>
<dbReference type="AlphaFoldDB" id="A0AAV2ZUK4"/>
<dbReference type="EMBL" id="DYDO01000012">
    <property type="protein sequence ID" value="DBA15576.1"/>
    <property type="molecule type" value="Genomic_DNA"/>
</dbReference>
<feature type="region of interest" description="Disordered" evidence="1">
    <location>
        <begin position="255"/>
        <end position="308"/>
    </location>
</feature>
<feature type="compositionally biased region" description="Basic and acidic residues" evidence="1">
    <location>
        <begin position="7"/>
        <end position="20"/>
    </location>
</feature>
<proteinExistence type="predicted"/>
<evidence type="ECO:0000256" key="1">
    <source>
        <dbReference type="SAM" id="MobiDB-lite"/>
    </source>
</evidence>
<dbReference type="GO" id="GO:0006357">
    <property type="term" value="P:regulation of transcription by RNA polymerase II"/>
    <property type="evidence" value="ECO:0007669"/>
    <property type="project" value="TreeGrafter"/>
</dbReference>